<reference evidence="1 2" key="1">
    <citation type="journal article" date="2020" name="Front. Microbiol.">
        <title>Single-cell genomics of novel Actinobacteria with the Wood-Ljungdahl pathway discovered in a serpentinizing system.</title>
        <authorList>
            <person name="Merino N."/>
            <person name="Kawai M."/>
            <person name="Boyd E.S."/>
            <person name="Colman D.R."/>
            <person name="McGlynn S.E."/>
            <person name="Nealson K.H."/>
            <person name="Kurokawa K."/>
            <person name="Hongoh Y."/>
        </authorList>
    </citation>
    <scope>NUCLEOTIDE SEQUENCE [LARGE SCALE GENOMIC DNA]</scope>
    <source>
        <strain evidence="1 2">S42</strain>
    </source>
</reference>
<proteinExistence type="predicted"/>
<comment type="caution">
    <text evidence="1">The sequence shown here is derived from an EMBL/GenBank/DDBJ whole genome shotgun (WGS) entry which is preliminary data.</text>
</comment>
<dbReference type="Proteomes" id="UP000568877">
    <property type="component" value="Unassembled WGS sequence"/>
</dbReference>
<evidence type="ECO:0000313" key="2">
    <source>
        <dbReference type="Proteomes" id="UP000568877"/>
    </source>
</evidence>
<gene>
    <name evidence="1" type="ORF">HKBW3S42_01377</name>
</gene>
<protein>
    <submittedName>
        <fullName evidence="1">Uncharacterized protein</fullName>
    </submittedName>
</protein>
<dbReference type="AlphaFoldDB" id="A0A6V8PLD0"/>
<evidence type="ECO:0000313" key="1">
    <source>
        <dbReference type="EMBL" id="GFP33067.1"/>
    </source>
</evidence>
<organism evidence="1 2">
    <name type="scientific">Candidatus Hakubella thermalkaliphila</name>
    <dbReference type="NCBI Taxonomy" id="2754717"/>
    <lineage>
        <taxon>Bacteria</taxon>
        <taxon>Bacillati</taxon>
        <taxon>Actinomycetota</taxon>
        <taxon>Actinomycetota incertae sedis</taxon>
        <taxon>Candidatus Hakubellales</taxon>
        <taxon>Candidatus Hakubellaceae</taxon>
        <taxon>Candidatus Hakubella</taxon>
    </lineage>
</organism>
<sequence>MIYNSDLNVIVEEIRGLRKKMNRPRVFESG</sequence>
<feature type="non-terminal residue" evidence="1">
    <location>
        <position position="30"/>
    </location>
</feature>
<accession>A0A6V8PLD0</accession>
<dbReference type="EMBL" id="BLSA01000257">
    <property type="protein sequence ID" value="GFP33067.1"/>
    <property type="molecule type" value="Genomic_DNA"/>
</dbReference>
<name>A0A6V8PLD0_9ACTN</name>